<feature type="domain" description="Inositol 1,3,4-trisphosphate 5/6-kinase ATP-grasp" evidence="10">
    <location>
        <begin position="216"/>
        <end position="411"/>
    </location>
</feature>
<dbReference type="GO" id="GO:0000287">
    <property type="term" value="F:magnesium ion binding"/>
    <property type="evidence" value="ECO:0007669"/>
    <property type="project" value="InterPro"/>
</dbReference>
<dbReference type="SUPFAM" id="SSF56059">
    <property type="entry name" value="Glutathione synthetase ATP-binding domain-like"/>
    <property type="match status" value="1"/>
</dbReference>
<dbReference type="OrthoDB" id="25308at2759"/>
<reference evidence="12" key="1">
    <citation type="submission" date="2021-08" db="EMBL/GenBank/DDBJ databases">
        <title>WGS assembly of Ceratopteris richardii.</title>
        <authorList>
            <person name="Marchant D.B."/>
            <person name="Chen G."/>
            <person name="Jenkins J."/>
            <person name="Shu S."/>
            <person name="Leebens-Mack J."/>
            <person name="Grimwood J."/>
            <person name="Schmutz J."/>
            <person name="Soltis P."/>
            <person name="Soltis D."/>
            <person name="Chen Z.-H."/>
        </authorList>
    </citation>
    <scope>NUCLEOTIDE SEQUENCE</scope>
    <source>
        <strain evidence="12">Whitten #5841</strain>
        <tissue evidence="12">Leaf</tissue>
    </source>
</reference>
<evidence type="ECO:0000256" key="7">
    <source>
        <dbReference type="ARBA" id="ARBA00022777"/>
    </source>
</evidence>
<evidence type="ECO:0000259" key="10">
    <source>
        <dbReference type="Pfam" id="PF05770"/>
    </source>
</evidence>
<dbReference type="Pfam" id="PF17927">
    <property type="entry name" value="Ins134_P3_kin_N"/>
    <property type="match status" value="1"/>
</dbReference>
<evidence type="ECO:0000259" key="11">
    <source>
        <dbReference type="Pfam" id="PF17927"/>
    </source>
</evidence>
<evidence type="ECO:0000256" key="2">
    <source>
        <dbReference type="ARBA" id="ARBA00009601"/>
    </source>
</evidence>
<dbReference type="GO" id="GO:0032957">
    <property type="term" value="P:inositol trisphosphate metabolic process"/>
    <property type="evidence" value="ECO:0007669"/>
    <property type="project" value="InterPro"/>
</dbReference>
<dbReference type="InterPro" id="IPR040464">
    <property type="entry name" value="InsP(3)kin_ATP-grasp"/>
</dbReference>
<evidence type="ECO:0000256" key="8">
    <source>
        <dbReference type="ARBA" id="ARBA00022840"/>
    </source>
</evidence>
<comment type="caution">
    <text evidence="12">The sequence shown here is derived from an EMBL/GenBank/DDBJ whole genome shotgun (WGS) entry which is preliminary data.</text>
</comment>
<keyword evidence="8" id="KW-0067">ATP-binding</keyword>
<keyword evidence="7" id="KW-0418">Kinase</keyword>
<proteinExistence type="inferred from homology"/>
<comment type="cofactor">
    <cofactor evidence="1">
        <name>Mg(2+)</name>
        <dbReference type="ChEBI" id="CHEBI:18420"/>
    </cofactor>
</comment>
<organism evidence="12 13">
    <name type="scientific">Ceratopteris richardii</name>
    <name type="common">Triangle waterfern</name>
    <dbReference type="NCBI Taxonomy" id="49495"/>
    <lineage>
        <taxon>Eukaryota</taxon>
        <taxon>Viridiplantae</taxon>
        <taxon>Streptophyta</taxon>
        <taxon>Embryophyta</taxon>
        <taxon>Tracheophyta</taxon>
        <taxon>Polypodiopsida</taxon>
        <taxon>Polypodiidae</taxon>
        <taxon>Polypodiales</taxon>
        <taxon>Pteridineae</taxon>
        <taxon>Pteridaceae</taxon>
        <taxon>Parkerioideae</taxon>
        <taxon>Ceratopteris</taxon>
    </lineage>
</organism>
<dbReference type="Pfam" id="PF05770">
    <property type="entry name" value="Ins134_P3_kin"/>
    <property type="match status" value="1"/>
</dbReference>
<name>A0A8T2SR50_CERRI</name>
<dbReference type="InterPro" id="IPR008656">
    <property type="entry name" value="Inositol_tetrakis-P_1-kinase"/>
</dbReference>
<evidence type="ECO:0000256" key="4">
    <source>
        <dbReference type="ARBA" id="ARBA00022679"/>
    </source>
</evidence>
<evidence type="ECO:0000313" key="12">
    <source>
        <dbReference type="EMBL" id="KAH7365128.1"/>
    </source>
</evidence>
<dbReference type="OMA" id="PRISCKS"/>
<evidence type="ECO:0000313" key="13">
    <source>
        <dbReference type="Proteomes" id="UP000825935"/>
    </source>
</evidence>
<gene>
    <name evidence="12" type="ORF">KP509_18G010200</name>
</gene>
<dbReference type="GO" id="GO:0052726">
    <property type="term" value="F:inositol-1,3,4-trisphosphate 5-kinase activity"/>
    <property type="evidence" value="ECO:0007669"/>
    <property type="project" value="InterPro"/>
</dbReference>
<dbReference type="InterPro" id="IPR041429">
    <property type="entry name" value="ITPK1_N"/>
</dbReference>
<dbReference type="GO" id="GO:0047325">
    <property type="term" value="F:inositol-3,4,5,6-tetrakisphosphate 1-kinase activity"/>
    <property type="evidence" value="ECO:0007669"/>
    <property type="project" value="InterPro"/>
</dbReference>
<feature type="domain" description="Inositol-tetrakisphosphate 1-kinase N-terminal" evidence="11">
    <location>
        <begin position="118"/>
        <end position="196"/>
    </location>
</feature>
<dbReference type="GO" id="GO:0005737">
    <property type="term" value="C:cytoplasm"/>
    <property type="evidence" value="ECO:0007669"/>
    <property type="project" value="TreeGrafter"/>
</dbReference>
<keyword evidence="5" id="KW-0479">Metal-binding</keyword>
<comment type="subunit">
    <text evidence="3">Monomer.</text>
</comment>
<sequence length="431" mass="48424">MRTEGEAIAVCSRASEVEWNVGFKKAGLGHFYTYSVSERSREQQQHYLQDRILQEESKLDWKRLSHESTSCDRINRQDDLWVLEDREALTLESDGCAVSERIPLSPSFIMASSSKLKVGYALTAKKTQSFMQPALLALARSKGITLSAIDRNRPLEEQGPFDVILHKLTTETWHQQLKAYKLRDPNVLILDPPEAIKKVFDRQSMLQEVAALNFRHSRGKVGVPKQIVVDSDSASISRMVAKAGLKFPLVAKPKFIDGTANSHALSLAFNEVCLSELKPPLVLQEFINHGGVLFKVYIIGHIIKVARRFSLPDVCANEVNRTGVIPFPRVSCAAASADGADLDPNVKELPPMEMLESLSKELRSRLGLSLFNLDMIREGGKGSRFYVIDINYFPGYGKVPEYERVFTDFLVSLAERKHKFSISNFREPVPS</sequence>
<evidence type="ECO:0000256" key="1">
    <source>
        <dbReference type="ARBA" id="ARBA00001946"/>
    </source>
</evidence>
<dbReference type="PANTHER" id="PTHR14217">
    <property type="entry name" value="INOSITOL-TETRAKISPHOSPHATE 1-KINASE"/>
    <property type="match status" value="1"/>
</dbReference>
<dbReference type="EMBL" id="CM035423">
    <property type="protein sequence ID" value="KAH7365128.1"/>
    <property type="molecule type" value="Genomic_DNA"/>
</dbReference>
<evidence type="ECO:0000256" key="6">
    <source>
        <dbReference type="ARBA" id="ARBA00022741"/>
    </source>
</evidence>
<dbReference type="GO" id="GO:0052725">
    <property type="term" value="F:inositol-1,3,4-trisphosphate 6-kinase activity"/>
    <property type="evidence" value="ECO:0007669"/>
    <property type="project" value="InterPro"/>
</dbReference>
<accession>A0A8T2SR50</accession>
<evidence type="ECO:0008006" key="14">
    <source>
        <dbReference type="Google" id="ProtNLM"/>
    </source>
</evidence>
<dbReference type="GO" id="GO:0005524">
    <property type="term" value="F:ATP binding"/>
    <property type="evidence" value="ECO:0007669"/>
    <property type="project" value="UniProtKB-KW"/>
</dbReference>
<keyword evidence="4" id="KW-0808">Transferase</keyword>
<evidence type="ECO:0000256" key="3">
    <source>
        <dbReference type="ARBA" id="ARBA00011245"/>
    </source>
</evidence>
<keyword evidence="6" id="KW-0547">Nucleotide-binding</keyword>
<keyword evidence="13" id="KW-1185">Reference proteome</keyword>
<evidence type="ECO:0000256" key="9">
    <source>
        <dbReference type="ARBA" id="ARBA00022842"/>
    </source>
</evidence>
<dbReference type="AlphaFoldDB" id="A0A8T2SR50"/>
<dbReference type="Gene3D" id="3.30.470.20">
    <property type="entry name" value="ATP-grasp fold, B domain"/>
    <property type="match status" value="1"/>
</dbReference>
<evidence type="ECO:0000256" key="5">
    <source>
        <dbReference type="ARBA" id="ARBA00022723"/>
    </source>
</evidence>
<dbReference type="PANTHER" id="PTHR14217:SF39">
    <property type="entry name" value="INOSITOL-TETRAKISPHOSPHATE 1-KINASE 3"/>
    <property type="match status" value="1"/>
</dbReference>
<keyword evidence="9" id="KW-0460">Magnesium</keyword>
<protein>
    <recommendedName>
        <fullName evidence="14">Inositol-tetrakisphosphate 1-kinase</fullName>
    </recommendedName>
</protein>
<comment type="similarity">
    <text evidence="2">Belongs to the ITPK1 family.</text>
</comment>
<dbReference type="Proteomes" id="UP000825935">
    <property type="component" value="Chromosome 18"/>
</dbReference>